<evidence type="ECO:0000256" key="1">
    <source>
        <dbReference type="SAM" id="SignalP"/>
    </source>
</evidence>
<name>B1ZSJ9_OPITP</name>
<keyword evidence="3" id="KW-1185">Reference proteome</keyword>
<feature type="signal peptide" evidence="1">
    <location>
        <begin position="1"/>
        <end position="28"/>
    </location>
</feature>
<feature type="chain" id="PRO_5002774513" evidence="1">
    <location>
        <begin position="29"/>
        <end position="144"/>
    </location>
</feature>
<dbReference type="EMBL" id="CP001032">
    <property type="protein sequence ID" value="ACB73856.1"/>
    <property type="molecule type" value="Genomic_DNA"/>
</dbReference>
<dbReference type="RefSeq" id="WP_012373394.1">
    <property type="nucleotide sequence ID" value="NC_010571.1"/>
</dbReference>
<dbReference type="KEGG" id="ote:Oter_0566"/>
<dbReference type="HOGENOM" id="CLU_1794550_0_0_0"/>
<dbReference type="STRING" id="452637.Oter_0566"/>
<evidence type="ECO:0000313" key="3">
    <source>
        <dbReference type="Proteomes" id="UP000007013"/>
    </source>
</evidence>
<organism evidence="2 3">
    <name type="scientific">Opitutus terrae (strain DSM 11246 / JCM 15787 / PB90-1)</name>
    <dbReference type="NCBI Taxonomy" id="452637"/>
    <lineage>
        <taxon>Bacteria</taxon>
        <taxon>Pseudomonadati</taxon>
        <taxon>Verrucomicrobiota</taxon>
        <taxon>Opitutia</taxon>
        <taxon>Opitutales</taxon>
        <taxon>Opitutaceae</taxon>
        <taxon>Opitutus</taxon>
    </lineage>
</organism>
<keyword evidence="1" id="KW-0732">Signal</keyword>
<gene>
    <name evidence="2" type="ordered locus">Oter_0566</name>
</gene>
<dbReference type="Proteomes" id="UP000007013">
    <property type="component" value="Chromosome"/>
</dbReference>
<reference evidence="2 3" key="1">
    <citation type="journal article" date="2011" name="J. Bacteriol.">
        <title>Genome sequence of the verrucomicrobium Opitutus terrae PB90-1, an abundant inhabitant of rice paddy soil ecosystems.</title>
        <authorList>
            <person name="van Passel M.W."/>
            <person name="Kant R."/>
            <person name="Palva A."/>
            <person name="Copeland A."/>
            <person name="Lucas S."/>
            <person name="Lapidus A."/>
            <person name="Glavina del Rio T."/>
            <person name="Pitluck S."/>
            <person name="Goltsman E."/>
            <person name="Clum A."/>
            <person name="Sun H."/>
            <person name="Schmutz J."/>
            <person name="Larimer F.W."/>
            <person name="Land M.L."/>
            <person name="Hauser L."/>
            <person name="Kyrpides N."/>
            <person name="Mikhailova N."/>
            <person name="Richardson P.P."/>
            <person name="Janssen P.H."/>
            <person name="de Vos W.M."/>
            <person name="Smidt H."/>
        </authorList>
    </citation>
    <scope>NUCLEOTIDE SEQUENCE [LARGE SCALE GENOMIC DNA]</scope>
    <source>
        <strain evidence="3">DSM 11246 / JCM 15787 / PB90-1</strain>
    </source>
</reference>
<sequence length="144" mass="15600">MNSPFIIRRLLIASVLGSTPMLIAPAPAAEPSVAPQPRVRLERVANRLVPDTPATAPATPDASAPAVLMKRMVVRDTPLAAAPRPITDDEPLNFTVLKGGPAFKSQLGTTLIEWGLWPLANTDPAADYRTPRPHMEVQVVRIKW</sequence>
<dbReference type="AlphaFoldDB" id="B1ZSJ9"/>
<evidence type="ECO:0000313" key="2">
    <source>
        <dbReference type="EMBL" id="ACB73856.1"/>
    </source>
</evidence>
<accession>B1ZSJ9</accession>
<proteinExistence type="predicted"/>
<protein>
    <submittedName>
        <fullName evidence="2">Uncharacterized protein</fullName>
    </submittedName>
</protein>